<proteinExistence type="predicted"/>
<evidence type="ECO:0000256" key="2">
    <source>
        <dbReference type="ARBA" id="ARBA00022475"/>
    </source>
</evidence>
<comment type="subcellular location">
    <subcellularLocation>
        <location evidence="1">Cell membrane</location>
        <topology evidence="1">Multi-pass membrane protein</topology>
    </subcellularLocation>
</comment>
<accession>A0ABS5LHH2</accession>
<dbReference type="InterPro" id="IPR005538">
    <property type="entry name" value="LrgA/CidA"/>
</dbReference>
<name>A0ABS5LHH2_9BACI</name>
<keyword evidence="8" id="KW-1185">Reference proteome</keyword>
<dbReference type="PANTHER" id="PTHR33931">
    <property type="entry name" value="HOLIN-LIKE PROTEIN CIDA-RELATED"/>
    <property type="match status" value="1"/>
</dbReference>
<evidence type="ECO:0000256" key="6">
    <source>
        <dbReference type="SAM" id="Phobius"/>
    </source>
</evidence>
<keyword evidence="2" id="KW-1003">Cell membrane</keyword>
<dbReference type="RefSeq" id="WP_211559927.1">
    <property type="nucleotide sequence ID" value="NZ_JAGVRK010000001.1"/>
</dbReference>
<organism evidence="7 8">
    <name type="scientific">Metabacillus flavus</name>
    <dbReference type="NCBI Taxonomy" id="2823519"/>
    <lineage>
        <taxon>Bacteria</taxon>
        <taxon>Bacillati</taxon>
        <taxon>Bacillota</taxon>
        <taxon>Bacilli</taxon>
        <taxon>Bacillales</taxon>
        <taxon>Bacillaceae</taxon>
        <taxon>Metabacillus</taxon>
    </lineage>
</organism>
<keyword evidence="4 6" id="KW-1133">Transmembrane helix</keyword>
<keyword evidence="3 6" id="KW-0812">Transmembrane</keyword>
<evidence type="ECO:0000256" key="5">
    <source>
        <dbReference type="ARBA" id="ARBA00023136"/>
    </source>
</evidence>
<evidence type="ECO:0000256" key="4">
    <source>
        <dbReference type="ARBA" id="ARBA00022989"/>
    </source>
</evidence>
<dbReference type="PANTHER" id="PTHR33931:SF2">
    <property type="entry name" value="HOLIN-LIKE PROTEIN CIDA"/>
    <property type="match status" value="1"/>
</dbReference>
<dbReference type="Pfam" id="PF03788">
    <property type="entry name" value="LrgA"/>
    <property type="match status" value="1"/>
</dbReference>
<feature type="transmembrane region" description="Helical" evidence="6">
    <location>
        <begin position="90"/>
        <end position="111"/>
    </location>
</feature>
<comment type="caution">
    <text evidence="7">The sequence shown here is derived from an EMBL/GenBank/DDBJ whole genome shotgun (WGS) entry which is preliminary data.</text>
</comment>
<evidence type="ECO:0000256" key="1">
    <source>
        <dbReference type="ARBA" id="ARBA00004651"/>
    </source>
</evidence>
<evidence type="ECO:0000313" key="7">
    <source>
        <dbReference type="EMBL" id="MBS2970071.1"/>
    </source>
</evidence>
<evidence type="ECO:0000313" key="8">
    <source>
        <dbReference type="Proteomes" id="UP000682403"/>
    </source>
</evidence>
<dbReference type="Proteomes" id="UP000682403">
    <property type="component" value="Unassembled WGS sequence"/>
</dbReference>
<feature type="transmembrane region" description="Helical" evidence="6">
    <location>
        <begin position="30"/>
        <end position="50"/>
    </location>
</feature>
<sequence length="129" mass="14296">MMMYARIAIQVALLFGISIAGMFIQRLTHLQVPGSMIGMIMLFCLLRAGWMKPEWIREGSSFLLRNLTLLFVPGTVGLIQYLHLFEGKGILSAAAALISTFLVMSLSAWMTEKSLERKAAKSGREGLES</sequence>
<evidence type="ECO:0000256" key="3">
    <source>
        <dbReference type="ARBA" id="ARBA00022692"/>
    </source>
</evidence>
<dbReference type="EMBL" id="JAGVRK010000001">
    <property type="protein sequence ID" value="MBS2970071.1"/>
    <property type="molecule type" value="Genomic_DNA"/>
</dbReference>
<feature type="transmembrane region" description="Helical" evidence="6">
    <location>
        <begin position="62"/>
        <end position="84"/>
    </location>
</feature>
<keyword evidence="5 6" id="KW-0472">Membrane</keyword>
<reference evidence="7 8" key="1">
    <citation type="submission" date="2021-04" db="EMBL/GenBank/DDBJ databases">
        <title>Metabacillus sp. strain KIGAM252 whole genome sequence.</title>
        <authorList>
            <person name="Seo M.-J."/>
            <person name="Cho E.-S."/>
            <person name="Hwang C.Y."/>
            <person name="Yoon D.J."/>
        </authorList>
    </citation>
    <scope>NUCLEOTIDE SEQUENCE [LARGE SCALE GENOMIC DNA]</scope>
    <source>
        <strain evidence="7 8">KIGAM252</strain>
    </source>
</reference>
<protein>
    <submittedName>
        <fullName evidence="7">CidA/LrgA family protein</fullName>
    </submittedName>
</protein>
<gene>
    <name evidence="7" type="ORF">J9317_14970</name>
</gene>